<sequence>MLSARGATTTVSGPAFRHDPVKSVVPGGAADPASVRWTDEPIVCGYRRLEHENPRLGGMIPVPVSASPAVVPGIGVVLATDDGRVRLFDRTLGKVYWERRMDSSVYASLVVDPGRRHVVVVATSGLVACFDLRGTLVWSARAGAPVCATPTILPDTDVLVLATFHGRCVGLRLATGEQVFERRLPDPWHAAHGGTASYRDPYASPATTEDGNVVVCCAEHVLCLAPDGTELWRQEVGTGIKASPVALHRTSEVAVCPVDGRCLFLDSRTGSLAAELFLGTKTTGSPAVSGDVLAVGTQDSAVTALDTATHGVRWTSRQGGPRSYTSFTVLPSGDFAATTGTGNVMCLRREDGRFRWETSQVLGLPDHEPAMDITPVVGPDGSMYCASYTGVAYHFRFRPAPEGGPTCR</sequence>
<dbReference type="InterPro" id="IPR011044">
    <property type="entry name" value="Quino_amine_DH_bsu"/>
</dbReference>
<feature type="domain" description="Pyrrolo-quinoline quinone repeat" evidence="1">
    <location>
        <begin position="220"/>
        <end position="360"/>
    </location>
</feature>
<evidence type="ECO:0000313" key="3">
    <source>
        <dbReference type="Proteomes" id="UP001206483"/>
    </source>
</evidence>
<reference evidence="2 3" key="1">
    <citation type="submission" date="2022-06" db="EMBL/GenBank/DDBJ databases">
        <title>Sequencing the genomes of 1000 actinobacteria strains.</title>
        <authorList>
            <person name="Klenk H.-P."/>
        </authorList>
    </citation>
    <scope>NUCLEOTIDE SEQUENCE [LARGE SCALE GENOMIC DNA]</scope>
    <source>
        <strain evidence="2 3">DSM 41656</strain>
    </source>
</reference>
<protein>
    <submittedName>
        <fullName evidence="2">Outer membrane protein assembly factor BamB</fullName>
    </submittedName>
</protein>
<dbReference type="RefSeq" id="WP_253803662.1">
    <property type="nucleotide sequence ID" value="NZ_BAAAUB010000017.1"/>
</dbReference>
<accession>A0ABT1J863</accession>
<dbReference type="PANTHER" id="PTHR34512">
    <property type="entry name" value="CELL SURFACE PROTEIN"/>
    <property type="match status" value="1"/>
</dbReference>
<dbReference type="PANTHER" id="PTHR34512:SF30">
    <property type="entry name" value="OUTER MEMBRANE PROTEIN ASSEMBLY FACTOR BAMB"/>
    <property type="match status" value="1"/>
</dbReference>
<proteinExistence type="predicted"/>
<organism evidence="2 3">
    <name type="scientific">Kitasatospora paracochleata</name>
    <dbReference type="NCBI Taxonomy" id="58354"/>
    <lineage>
        <taxon>Bacteria</taxon>
        <taxon>Bacillati</taxon>
        <taxon>Actinomycetota</taxon>
        <taxon>Actinomycetes</taxon>
        <taxon>Kitasatosporales</taxon>
        <taxon>Streptomycetaceae</taxon>
        <taxon>Kitasatospora</taxon>
    </lineage>
</organism>
<dbReference type="EMBL" id="JAMZDX010000007">
    <property type="protein sequence ID" value="MCP2313620.1"/>
    <property type="molecule type" value="Genomic_DNA"/>
</dbReference>
<dbReference type="InterPro" id="IPR018391">
    <property type="entry name" value="PQQ_b-propeller_rpt"/>
</dbReference>
<dbReference type="InterPro" id="IPR002372">
    <property type="entry name" value="PQQ_rpt_dom"/>
</dbReference>
<dbReference type="InterPro" id="IPR015943">
    <property type="entry name" value="WD40/YVTN_repeat-like_dom_sf"/>
</dbReference>
<gene>
    <name evidence="2" type="ORF">FHR36_006819</name>
</gene>
<dbReference type="Gene3D" id="2.130.10.10">
    <property type="entry name" value="YVTN repeat-like/Quinoprotein amine dehydrogenase"/>
    <property type="match status" value="2"/>
</dbReference>
<comment type="caution">
    <text evidence="2">The sequence shown here is derived from an EMBL/GenBank/DDBJ whole genome shotgun (WGS) entry which is preliminary data.</text>
</comment>
<dbReference type="Pfam" id="PF13360">
    <property type="entry name" value="PQQ_2"/>
    <property type="match status" value="2"/>
</dbReference>
<dbReference type="Proteomes" id="UP001206483">
    <property type="component" value="Unassembled WGS sequence"/>
</dbReference>
<keyword evidence="3" id="KW-1185">Reference proteome</keyword>
<dbReference type="SUPFAM" id="SSF50969">
    <property type="entry name" value="YVTN repeat-like/Quinoprotein amine dehydrogenase"/>
    <property type="match status" value="1"/>
</dbReference>
<dbReference type="SMART" id="SM00564">
    <property type="entry name" value="PQQ"/>
    <property type="match status" value="3"/>
</dbReference>
<evidence type="ECO:0000313" key="2">
    <source>
        <dbReference type="EMBL" id="MCP2313620.1"/>
    </source>
</evidence>
<name>A0ABT1J863_9ACTN</name>
<evidence type="ECO:0000259" key="1">
    <source>
        <dbReference type="Pfam" id="PF13360"/>
    </source>
</evidence>
<feature type="domain" description="Pyrrolo-quinoline quinone repeat" evidence="1">
    <location>
        <begin position="63"/>
        <end position="215"/>
    </location>
</feature>